<evidence type="ECO:0000313" key="2">
    <source>
        <dbReference type="EMBL" id="XAG86519.1"/>
    </source>
</evidence>
<evidence type="ECO:0000259" key="1">
    <source>
        <dbReference type="Pfam" id="PF04233"/>
    </source>
</evidence>
<organism evidence="2">
    <name type="scientific">bacterium 19MO03SA05</name>
    <dbReference type="NCBI Taxonomy" id="2920620"/>
    <lineage>
        <taxon>Bacteria</taxon>
    </lineage>
</organism>
<gene>
    <name evidence="2" type="ORF">MRM63_15535</name>
</gene>
<name>A0AAU6VMG2_UNCXX</name>
<sequence>MVAAKYGKLPFKEQVAFLRQKTNVPTKTWDGLWKESHNSGFMVAGAMKEDLLADFRSAIDTAISEGKGLNWFKKQFDQIVEQRGWEFNGTKNWRAEVIYGTNVRSSYAAGREMQIDAIKKLRPYAIYKHSGSENPRHQHLAWNNLVLPVDDPFWEAHTPPNGYGCNCKKFTLSESDLERLGLEVSPSPAVKTYNWTDKKTGESHQLPVGVDPGFDYTPRTPVQLRRKIEQAVKSKPPIAERLTPRVVDSAYSTVSDVSAKSLSLALDSAAKVDVSPLRNFIQQQQIKTVIIKPSDRAGLSSGVMSDIKGYLGNAIALDTVQDAVAATSKEWSHILLVASSGQGVSRSLLESWLVQLGRQVFFRRSIRSMDEMEFAQLLARYVLSDTSLLPSERSALKAALGGLK</sequence>
<feature type="domain" description="Phage head morphogenesis" evidence="1">
    <location>
        <begin position="55"/>
        <end position="168"/>
    </location>
</feature>
<reference evidence="2" key="1">
    <citation type="submission" date="2022-03" db="EMBL/GenBank/DDBJ databases">
        <title>Sea Food Isolates.</title>
        <authorList>
            <person name="Li c."/>
        </authorList>
    </citation>
    <scope>NUCLEOTIDE SEQUENCE</scope>
    <source>
        <strain evidence="2">19MO03SA05</strain>
    </source>
</reference>
<dbReference type="EMBL" id="CP095351">
    <property type="protein sequence ID" value="XAG86519.1"/>
    <property type="molecule type" value="Genomic_DNA"/>
</dbReference>
<dbReference type="InterPro" id="IPR006528">
    <property type="entry name" value="Phage_head_morphogenesis_dom"/>
</dbReference>
<accession>A0AAU6VMG2</accession>
<protein>
    <submittedName>
        <fullName evidence="2">Phage head morphogenesis protein</fullName>
    </submittedName>
</protein>
<proteinExistence type="predicted"/>
<dbReference type="AlphaFoldDB" id="A0AAU6VMG2"/>
<dbReference type="Pfam" id="PF04233">
    <property type="entry name" value="Phage_Mu_F"/>
    <property type="match status" value="1"/>
</dbReference>